<organism evidence="2 3">
    <name type="scientific">Streptomyces sioyaensis</name>
    <dbReference type="NCBI Taxonomy" id="67364"/>
    <lineage>
        <taxon>Bacteria</taxon>
        <taxon>Bacillati</taxon>
        <taxon>Actinomycetota</taxon>
        <taxon>Actinomycetes</taxon>
        <taxon>Kitasatosporales</taxon>
        <taxon>Streptomycetaceae</taxon>
        <taxon>Streptomyces</taxon>
    </lineage>
</organism>
<evidence type="ECO:0000313" key="3">
    <source>
        <dbReference type="Proteomes" id="UP000289482"/>
    </source>
</evidence>
<accession>A0A4Q1R6V1</accession>
<dbReference type="EMBL" id="SDIF01000013">
    <property type="protein sequence ID" value="RXS69034.1"/>
    <property type="molecule type" value="Genomic_DNA"/>
</dbReference>
<proteinExistence type="predicted"/>
<keyword evidence="1" id="KW-0732">Signal</keyword>
<dbReference type="PANTHER" id="PTHR42305:SF1">
    <property type="entry name" value="MEMBRANE PROTEIN RV1733C-RELATED"/>
    <property type="match status" value="1"/>
</dbReference>
<name>A0A4Q1R6V1_9ACTN</name>
<reference evidence="2 3" key="1">
    <citation type="submission" date="2019-01" db="EMBL/GenBank/DDBJ databases">
        <title>Draft genome sequences of the type strain Streptomyces sioyaensis DSM 40032 and its novel strain, TM32, a thermotolerant antibiotics-producing actinobacterium.</title>
        <authorList>
            <person name="Nakaew N."/>
            <person name="Lumyong S."/>
            <person name="Sloan W.T."/>
            <person name="Sungthong R."/>
        </authorList>
    </citation>
    <scope>NUCLEOTIDE SEQUENCE [LARGE SCALE GENOMIC DNA]</scope>
    <source>
        <strain evidence="2 3">DSM 40032</strain>
    </source>
</reference>
<dbReference type="Proteomes" id="UP000289482">
    <property type="component" value="Unassembled WGS sequence"/>
</dbReference>
<sequence length="171" mass="17844">MVETWLALVTGALIVVGAPAAGLAAAHAVDDGAARQPPGRHTVSAVLTEDPPARIGVDTSGGLGTRTHATVRWTAADGRTRTGLTTVAPDLRAGDRTSAWLDRHGSLLRDPVTPGGVRSGSIAVGTVTGTSAGLLLFGAERAGQALLNRRRYDRWEREWAAEDPRWGRPAA</sequence>
<dbReference type="InterPro" id="IPR039708">
    <property type="entry name" value="MT1774/Rv1733c-like"/>
</dbReference>
<dbReference type="AlphaFoldDB" id="A0A4Q1R6V1"/>
<keyword evidence="3" id="KW-1185">Reference proteome</keyword>
<gene>
    <name evidence="2" type="ORF">EST54_07010</name>
</gene>
<evidence type="ECO:0000256" key="1">
    <source>
        <dbReference type="SAM" id="SignalP"/>
    </source>
</evidence>
<feature type="signal peptide" evidence="1">
    <location>
        <begin position="1"/>
        <end position="20"/>
    </location>
</feature>
<comment type="caution">
    <text evidence="2">The sequence shown here is derived from an EMBL/GenBank/DDBJ whole genome shotgun (WGS) entry which is preliminary data.</text>
</comment>
<evidence type="ECO:0000313" key="2">
    <source>
        <dbReference type="EMBL" id="RXS69034.1"/>
    </source>
</evidence>
<protein>
    <submittedName>
        <fullName evidence="2">Uncharacterized protein</fullName>
    </submittedName>
</protein>
<dbReference type="PANTHER" id="PTHR42305">
    <property type="entry name" value="MEMBRANE PROTEIN RV1733C-RELATED"/>
    <property type="match status" value="1"/>
</dbReference>
<feature type="chain" id="PRO_5039385473" evidence="1">
    <location>
        <begin position="21"/>
        <end position="171"/>
    </location>
</feature>